<evidence type="ECO:0000313" key="2">
    <source>
        <dbReference type="Proteomes" id="UP000186922"/>
    </source>
</evidence>
<proteinExistence type="predicted"/>
<name>A0A1D1VR12_RAMVA</name>
<dbReference type="Proteomes" id="UP000186922">
    <property type="component" value="Unassembled WGS sequence"/>
</dbReference>
<evidence type="ECO:0000313" key="1">
    <source>
        <dbReference type="EMBL" id="GAV03401.1"/>
    </source>
</evidence>
<gene>
    <name evidence="1" type="primary">RvY_13829-1</name>
    <name evidence="1" type="synonym">RvY_13829.1</name>
    <name evidence="1" type="ORF">RvY_13829</name>
</gene>
<dbReference type="AlphaFoldDB" id="A0A1D1VR12"/>
<comment type="caution">
    <text evidence="1">The sequence shown here is derived from an EMBL/GenBank/DDBJ whole genome shotgun (WGS) entry which is preliminary data.</text>
</comment>
<accession>A0A1D1VR12</accession>
<sequence length="104" mass="11538">MVPLGSNIVKDLATDDVIKLFAFSCIRLPSSTLTGFLFASRARGGHAVPKPTEEYAIQQISSTVLLNSSTDVYLKEFRKPSQEIQRMVASLHTKVEVTERDIVK</sequence>
<dbReference type="EMBL" id="BDGG01000009">
    <property type="protein sequence ID" value="GAV03401.1"/>
    <property type="molecule type" value="Genomic_DNA"/>
</dbReference>
<keyword evidence="2" id="KW-1185">Reference proteome</keyword>
<organism evidence="1 2">
    <name type="scientific">Ramazzottius varieornatus</name>
    <name type="common">Water bear</name>
    <name type="synonym">Tardigrade</name>
    <dbReference type="NCBI Taxonomy" id="947166"/>
    <lineage>
        <taxon>Eukaryota</taxon>
        <taxon>Metazoa</taxon>
        <taxon>Ecdysozoa</taxon>
        <taxon>Tardigrada</taxon>
        <taxon>Eutardigrada</taxon>
        <taxon>Parachela</taxon>
        <taxon>Hypsibioidea</taxon>
        <taxon>Ramazzottiidae</taxon>
        <taxon>Ramazzottius</taxon>
    </lineage>
</organism>
<reference evidence="1 2" key="1">
    <citation type="journal article" date="2016" name="Nat. Commun.">
        <title>Extremotolerant tardigrade genome and improved radiotolerance of human cultured cells by tardigrade-unique protein.</title>
        <authorList>
            <person name="Hashimoto T."/>
            <person name="Horikawa D.D."/>
            <person name="Saito Y."/>
            <person name="Kuwahara H."/>
            <person name="Kozuka-Hata H."/>
            <person name="Shin-I T."/>
            <person name="Minakuchi Y."/>
            <person name="Ohishi K."/>
            <person name="Motoyama A."/>
            <person name="Aizu T."/>
            <person name="Enomoto A."/>
            <person name="Kondo K."/>
            <person name="Tanaka S."/>
            <person name="Hara Y."/>
            <person name="Koshikawa S."/>
            <person name="Sagara H."/>
            <person name="Miura T."/>
            <person name="Yokobori S."/>
            <person name="Miyagawa K."/>
            <person name="Suzuki Y."/>
            <person name="Kubo T."/>
            <person name="Oyama M."/>
            <person name="Kohara Y."/>
            <person name="Fujiyama A."/>
            <person name="Arakawa K."/>
            <person name="Katayama T."/>
            <person name="Toyoda A."/>
            <person name="Kunieda T."/>
        </authorList>
    </citation>
    <scope>NUCLEOTIDE SEQUENCE [LARGE SCALE GENOMIC DNA]</scope>
    <source>
        <strain evidence="1 2">YOKOZUNA-1</strain>
    </source>
</reference>
<protein>
    <submittedName>
        <fullName evidence="1">Uncharacterized protein</fullName>
    </submittedName>
</protein>